<name>A0A165ZRG7_9AGAM</name>
<dbReference type="AlphaFoldDB" id="A0A165ZRG7"/>
<evidence type="ECO:0000313" key="1">
    <source>
        <dbReference type="EMBL" id="KZT34563.1"/>
    </source>
</evidence>
<gene>
    <name evidence="1" type="ORF">SISSUDRAFT_1052598</name>
</gene>
<protein>
    <recommendedName>
        <fullName evidence="3">TPR-like protein</fullName>
    </recommendedName>
</protein>
<dbReference type="OrthoDB" id="431454at2759"/>
<accession>A0A165ZRG7</accession>
<keyword evidence="2" id="KW-1185">Reference proteome</keyword>
<dbReference type="STRING" id="1314776.A0A165ZRG7"/>
<dbReference type="SMART" id="SM00028">
    <property type="entry name" value="TPR"/>
    <property type="match status" value="3"/>
</dbReference>
<dbReference type="InterPro" id="IPR011990">
    <property type="entry name" value="TPR-like_helical_dom_sf"/>
</dbReference>
<dbReference type="Gene3D" id="1.25.40.10">
    <property type="entry name" value="Tetratricopeptide repeat domain"/>
    <property type="match status" value="2"/>
</dbReference>
<sequence length="759" mass="84958">MSSYFGLQGEQLQDRLISLFRHGDHRKLLVLDNFESPWENMMRRGDVENFLSTLSGIKELGIIVTMRGAERPSGTLWSRPFLPMIAPYDRSAARDTFLAITDGDPHDPHLDILLDYADDLPLAVTLIAATAQYEPTSELVDRWKSDGTALADHGQHRKNSLDISIRITLESPRIARFPEALQVLSLLSLLPEGVELDDVRAFAPDVLKPEGAISILLGNALVFRVATGRLKVLAPLRNFIQHHHFPSSSAFWNLCKRYAEVASSANRIGYPGCGATYRKLGGEIGNIESLLVNSAEHEMPVLPLVEAIPPLCIFASLSGLGSIERLRCAIDLADDLQSPHLRASCFLGIARIQRIRGTDPTPFVEEAEALYRQLESTRGLADVDIFRGLTKVVLSGDHSDLIRTLEAALPSYDLSPDYRARCDCLIALGQRQIRQKLYSKAETTFHLALSESTQFSFLDGMGLAYYRLGTIYYFQSRFGAADEVYLKSSECFAQLPYAYGVTTGPTPEIPCMMNDYEEALCRSRDRRIVSKSQGWLRQGALSGLDIALAYIDLYRLDEAEEEIAEVRNAITEFHSAWEESLCDMLEGDIALQRGDLGASEKLYARSIEIYPPLRWEYYYRRTGDLAMAKNDTDKAFTQFLIGFLLARKSRVLINELKTGQIPCLRRIADIILEKSGRADIAEGVYWDLLGFTEFLGLRRESAGCFRGLGIVAKERGLESMAVKYWGRALKLSRDTQDSRAAEELERMAARLDVPETGKP</sequence>
<proteinExistence type="predicted"/>
<evidence type="ECO:0008006" key="3">
    <source>
        <dbReference type="Google" id="ProtNLM"/>
    </source>
</evidence>
<evidence type="ECO:0000313" key="2">
    <source>
        <dbReference type="Proteomes" id="UP000076798"/>
    </source>
</evidence>
<dbReference type="Proteomes" id="UP000076798">
    <property type="component" value="Unassembled WGS sequence"/>
</dbReference>
<dbReference type="SUPFAM" id="SSF48452">
    <property type="entry name" value="TPR-like"/>
    <property type="match status" value="1"/>
</dbReference>
<organism evidence="1 2">
    <name type="scientific">Sistotremastrum suecicum HHB10207 ss-3</name>
    <dbReference type="NCBI Taxonomy" id="1314776"/>
    <lineage>
        <taxon>Eukaryota</taxon>
        <taxon>Fungi</taxon>
        <taxon>Dikarya</taxon>
        <taxon>Basidiomycota</taxon>
        <taxon>Agaricomycotina</taxon>
        <taxon>Agaricomycetes</taxon>
        <taxon>Sistotremastrales</taxon>
        <taxon>Sistotremastraceae</taxon>
        <taxon>Sistotremastrum</taxon>
    </lineage>
</organism>
<reference evidence="1 2" key="1">
    <citation type="journal article" date="2016" name="Mol. Biol. Evol.">
        <title>Comparative Genomics of Early-Diverging Mushroom-Forming Fungi Provides Insights into the Origins of Lignocellulose Decay Capabilities.</title>
        <authorList>
            <person name="Nagy L.G."/>
            <person name="Riley R."/>
            <person name="Tritt A."/>
            <person name="Adam C."/>
            <person name="Daum C."/>
            <person name="Floudas D."/>
            <person name="Sun H."/>
            <person name="Yadav J.S."/>
            <person name="Pangilinan J."/>
            <person name="Larsson K.H."/>
            <person name="Matsuura K."/>
            <person name="Barry K."/>
            <person name="Labutti K."/>
            <person name="Kuo R."/>
            <person name="Ohm R.A."/>
            <person name="Bhattacharya S.S."/>
            <person name="Shirouzu T."/>
            <person name="Yoshinaga Y."/>
            <person name="Martin F.M."/>
            <person name="Grigoriev I.V."/>
            <person name="Hibbett D.S."/>
        </authorList>
    </citation>
    <scope>NUCLEOTIDE SEQUENCE [LARGE SCALE GENOMIC DNA]</scope>
    <source>
        <strain evidence="1 2">HHB10207 ss-3</strain>
    </source>
</reference>
<dbReference type="EMBL" id="KV428175">
    <property type="protein sequence ID" value="KZT34563.1"/>
    <property type="molecule type" value="Genomic_DNA"/>
</dbReference>
<dbReference type="InterPro" id="IPR019734">
    <property type="entry name" value="TPR_rpt"/>
</dbReference>